<feature type="transmembrane region" description="Helical" evidence="12">
    <location>
        <begin position="638"/>
        <end position="660"/>
    </location>
</feature>
<dbReference type="EMBL" id="JBHFQA010000007">
    <property type="protein sequence ID" value="KAL2095685.1"/>
    <property type="molecule type" value="Genomic_DNA"/>
</dbReference>
<dbReference type="InterPro" id="IPR000068">
    <property type="entry name" value="GPCR_3_Ca_sens_rcpt-rel"/>
</dbReference>
<dbReference type="Gene3D" id="2.10.50.30">
    <property type="entry name" value="GPCR, family 3, nine cysteines domain"/>
    <property type="match status" value="1"/>
</dbReference>
<comment type="caution">
    <text evidence="15">The sequence shown here is derived from an EMBL/GenBank/DDBJ whole genome shotgun (WGS) entry which is preliminary data.</text>
</comment>
<dbReference type="CDD" id="cd15283">
    <property type="entry name" value="7tmC_V2R_pheromone"/>
    <property type="match status" value="1"/>
</dbReference>
<dbReference type="InterPro" id="IPR000337">
    <property type="entry name" value="GPCR_3"/>
</dbReference>
<keyword evidence="11" id="KW-0807">Transducer</keyword>
<dbReference type="GO" id="GO:0005886">
    <property type="term" value="C:plasma membrane"/>
    <property type="evidence" value="ECO:0007669"/>
    <property type="project" value="UniProtKB-SubCell"/>
</dbReference>
<feature type="transmembrane region" description="Helical" evidence="12">
    <location>
        <begin position="829"/>
        <end position="853"/>
    </location>
</feature>
<evidence type="ECO:0000256" key="6">
    <source>
        <dbReference type="ARBA" id="ARBA00022989"/>
    </source>
</evidence>
<protein>
    <recommendedName>
        <fullName evidence="14">G-protein coupled receptors family 3 profile domain-containing protein</fullName>
    </recommendedName>
</protein>
<feature type="signal peptide" evidence="13">
    <location>
        <begin position="1"/>
        <end position="21"/>
    </location>
</feature>
<dbReference type="Proteomes" id="UP001591681">
    <property type="component" value="Unassembled WGS sequence"/>
</dbReference>
<keyword evidence="8 12" id="KW-0472">Membrane</keyword>
<evidence type="ECO:0000256" key="12">
    <source>
        <dbReference type="SAM" id="Phobius"/>
    </source>
</evidence>
<evidence type="ECO:0000256" key="13">
    <source>
        <dbReference type="SAM" id="SignalP"/>
    </source>
</evidence>
<name>A0ABD1K960_9TELE</name>
<dbReference type="PRINTS" id="PR00248">
    <property type="entry name" value="GPCRMGR"/>
</dbReference>
<feature type="transmembrane region" description="Helical" evidence="12">
    <location>
        <begin position="716"/>
        <end position="735"/>
    </location>
</feature>
<dbReference type="FunFam" id="2.10.50.30:FF:000002">
    <property type="entry name" value="Vomeronasal 2 receptor, h1"/>
    <property type="match status" value="1"/>
</dbReference>
<keyword evidence="4 12" id="KW-0812">Transmembrane</keyword>
<dbReference type="InterPro" id="IPR011500">
    <property type="entry name" value="GPCR_3_9-Cys_dom"/>
</dbReference>
<evidence type="ECO:0000256" key="9">
    <source>
        <dbReference type="ARBA" id="ARBA00023170"/>
    </source>
</evidence>
<dbReference type="PROSITE" id="PS00981">
    <property type="entry name" value="G_PROTEIN_RECEP_F3_3"/>
    <property type="match status" value="1"/>
</dbReference>
<keyword evidence="3" id="KW-1003">Cell membrane</keyword>
<feature type="transmembrane region" description="Helical" evidence="12">
    <location>
        <begin position="761"/>
        <end position="785"/>
    </location>
</feature>
<evidence type="ECO:0000256" key="8">
    <source>
        <dbReference type="ARBA" id="ARBA00023136"/>
    </source>
</evidence>
<dbReference type="InterPro" id="IPR001828">
    <property type="entry name" value="ANF_lig-bd_rcpt"/>
</dbReference>
<dbReference type="CDD" id="cd06364">
    <property type="entry name" value="PBP1_CaSR"/>
    <property type="match status" value="1"/>
</dbReference>
<evidence type="ECO:0000256" key="1">
    <source>
        <dbReference type="ARBA" id="ARBA00004651"/>
    </source>
</evidence>
<dbReference type="PROSITE" id="PS50259">
    <property type="entry name" value="G_PROTEIN_RECEP_F3_4"/>
    <property type="match status" value="1"/>
</dbReference>
<dbReference type="Pfam" id="PF07562">
    <property type="entry name" value="NCD3G"/>
    <property type="match status" value="1"/>
</dbReference>
<dbReference type="Gene3D" id="3.40.50.2300">
    <property type="match status" value="2"/>
</dbReference>
<dbReference type="InterPro" id="IPR017978">
    <property type="entry name" value="GPCR_3_C"/>
</dbReference>
<keyword evidence="7" id="KW-0297">G-protein coupled receptor</keyword>
<dbReference type="InterPro" id="IPR038550">
    <property type="entry name" value="GPCR_3_9-Cys_sf"/>
</dbReference>
<evidence type="ECO:0000259" key="14">
    <source>
        <dbReference type="PROSITE" id="PS50259"/>
    </source>
</evidence>
<evidence type="ECO:0000256" key="11">
    <source>
        <dbReference type="ARBA" id="ARBA00023224"/>
    </source>
</evidence>
<dbReference type="InterPro" id="IPR028082">
    <property type="entry name" value="Peripla_BP_I"/>
</dbReference>
<feature type="transmembrane region" description="Helical" evidence="12">
    <location>
        <begin position="602"/>
        <end position="626"/>
    </location>
</feature>
<dbReference type="PANTHER" id="PTHR24061:SF528">
    <property type="entry name" value="C-FAMILY ODORANT RECEPTOR OLFCD2-RELATED"/>
    <property type="match status" value="1"/>
</dbReference>
<keyword evidence="10" id="KW-0325">Glycoprotein</keyword>
<dbReference type="PRINTS" id="PR00592">
    <property type="entry name" value="CASENSINGR"/>
</dbReference>
<sequence>MGIRISFWLLLVLCGQAWVGAEEKKGVCRLQWRTVSNSLYREGDVIIGGLFPLHVVAPELDLSFKGKVTTAVCQRFILWHYQWMQTMVFAIEEINQSPSLLPNLTLGYLAFDSCLAEHTTVGAALAMVAGQEDAVSGSGCTGGPQVPVIIGDPRSSASIAVARTLGIFDIPLVSYFASCACLSDRQKYPTFFRTVPSDAFQAKELARLLQLLGWVWIGVAFGDDDYGRYGVQLLLKELQGSDVCVAFSQVIPKAHSPRRIRHIVETIRLSTAKVVVVFAISQDAQPLLEEAVRQNVSDRQWIGSEGWVTSSDISTPQNLPSLVGTLGFALRKAQIPGLGPFLIRIRPAGSKTEPFVREFWETLFECSLEGNSSSSSSSRAERPLCTGAEDIQEKANAYSDVTQLGVSYNVYKAVYAVAHAIQDMLACQPGQGPFENGKCPSINNIIPKQLLHYLERVNFTTPLGDIVNFDMNGDPPASYDLINWHIGDKGMAEFVKVGQYDSNIGPDQRLQLDLNKVVWGGGWTDKVPVSVCSIPCAPGTWKALQKGKPVCCFDCIPCPDGEISNKTGATECTRCPEQFWSNNLRTQCILKREEFLSFYEPLGIILTVLSISGAMLTTVVLVTFILHRDTPLVRANNSELSFLLLLSLILCFLCAMSFMGRPLAWSCMLRHTLFGISFVVCISCILSKTVVVLVAFRATLPGSNVMRYFGPLQQRLGICLCTLVQVLVCVLWLTLDPPLPSQNSATVRSATVVLECASRSLVGFAALLGYIGLLATVCFLLAFFARRLPDNFNEAKFITFSMLIFCAVWIAFVPAYVSSPGKYTVAVEIFAILASSYGLLLCIFAPKCYIILFQSQKNTKKNMMAK</sequence>
<dbReference type="PANTHER" id="PTHR24061">
    <property type="entry name" value="CALCIUM-SENSING RECEPTOR-RELATED"/>
    <property type="match status" value="1"/>
</dbReference>
<evidence type="ECO:0000256" key="5">
    <source>
        <dbReference type="ARBA" id="ARBA00022729"/>
    </source>
</evidence>
<accession>A0ABD1K960</accession>
<evidence type="ECO:0000256" key="2">
    <source>
        <dbReference type="ARBA" id="ARBA00007242"/>
    </source>
</evidence>
<feature type="transmembrane region" description="Helical" evidence="12">
    <location>
        <begin position="672"/>
        <end position="696"/>
    </location>
</feature>
<dbReference type="FunFam" id="3.40.50.2300:FF:000016">
    <property type="entry name" value="Taste 1 receptor member 2"/>
    <property type="match status" value="1"/>
</dbReference>
<dbReference type="Pfam" id="PF01094">
    <property type="entry name" value="ANF_receptor"/>
    <property type="match status" value="1"/>
</dbReference>
<organism evidence="15 16">
    <name type="scientific">Coilia grayii</name>
    <name type="common">Gray's grenadier anchovy</name>
    <dbReference type="NCBI Taxonomy" id="363190"/>
    <lineage>
        <taxon>Eukaryota</taxon>
        <taxon>Metazoa</taxon>
        <taxon>Chordata</taxon>
        <taxon>Craniata</taxon>
        <taxon>Vertebrata</taxon>
        <taxon>Euteleostomi</taxon>
        <taxon>Actinopterygii</taxon>
        <taxon>Neopterygii</taxon>
        <taxon>Teleostei</taxon>
        <taxon>Clupei</taxon>
        <taxon>Clupeiformes</taxon>
        <taxon>Clupeoidei</taxon>
        <taxon>Engraulidae</taxon>
        <taxon>Coilinae</taxon>
        <taxon>Coilia</taxon>
    </lineage>
</organism>
<evidence type="ECO:0000256" key="3">
    <source>
        <dbReference type="ARBA" id="ARBA00022475"/>
    </source>
</evidence>
<evidence type="ECO:0000256" key="7">
    <source>
        <dbReference type="ARBA" id="ARBA00023040"/>
    </source>
</evidence>
<feature type="transmembrane region" description="Helical" evidence="12">
    <location>
        <begin position="797"/>
        <end position="817"/>
    </location>
</feature>
<evidence type="ECO:0000256" key="4">
    <source>
        <dbReference type="ARBA" id="ARBA00022692"/>
    </source>
</evidence>
<keyword evidence="16" id="KW-1185">Reference proteome</keyword>
<keyword evidence="6 12" id="KW-1133">Transmembrane helix</keyword>
<gene>
    <name evidence="15" type="ORF">ACEWY4_007833</name>
</gene>
<feature type="chain" id="PRO_5044819990" description="G-protein coupled receptors family 3 profile domain-containing protein" evidence="13">
    <location>
        <begin position="22"/>
        <end position="866"/>
    </location>
</feature>
<keyword evidence="9" id="KW-0675">Receptor</keyword>
<dbReference type="AlphaFoldDB" id="A0ABD1K960"/>
<evidence type="ECO:0000313" key="16">
    <source>
        <dbReference type="Proteomes" id="UP001591681"/>
    </source>
</evidence>
<comment type="similarity">
    <text evidence="2">Belongs to the G-protein coupled receptor 3 family.</text>
</comment>
<comment type="subcellular location">
    <subcellularLocation>
        <location evidence="1">Cell membrane</location>
        <topology evidence="1">Multi-pass membrane protein</topology>
    </subcellularLocation>
</comment>
<proteinExistence type="inferred from homology"/>
<reference evidence="15 16" key="1">
    <citation type="submission" date="2024-09" db="EMBL/GenBank/DDBJ databases">
        <title>A chromosome-level genome assembly of Gray's grenadier anchovy, Coilia grayii.</title>
        <authorList>
            <person name="Fu Z."/>
        </authorList>
    </citation>
    <scope>NUCLEOTIDE SEQUENCE [LARGE SCALE GENOMIC DNA]</scope>
    <source>
        <strain evidence="15">G4</strain>
        <tissue evidence="15">Muscle</tissue>
    </source>
</reference>
<dbReference type="InterPro" id="IPR017979">
    <property type="entry name" value="GPCR_3_CS"/>
</dbReference>
<feature type="domain" description="G-protein coupled receptors family 3 profile" evidence="14">
    <location>
        <begin position="602"/>
        <end position="866"/>
    </location>
</feature>
<dbReference type="SUPFAM" id="SSF53822">
    <property type="entry name" value="Periplasmic binding protein-like I"/>
    <property type="match status" value="1"/>
</dbReference>
<evidence type="ECO:0000256" key="10">
    <source>
        <dbReference type="ARBA" id="ARBA00023180"/>
    </source>
</evidence>
<dbReference type="GO" id="GO:0004930">
    <property type="term" value="F:G protein-coupled receptor activity"/>
    <property type="evidence" value="ECO:0007669"/>
    <property type="project" value="UniProtKB-KW"/>
</dbReference>
<evidence type="ECO:0000313" key="15">
    <source>
        <dbReference type="EMBL" id="KAL2095685.1"/>
    </source>
</evidence>
<keyword evidence="5 13" id="KW-0732">Signal</keyword>
<dbReference type="Pfam" id="PF00003">
    <property type="entry name" value="7tm_3"/>
    <property type="match status" value="1"/>
</dbReference>